<comment type="subunit">
    <text evidence="1">Component of the TIM23 complex.</text>
</comment>
<feature type="domain" description="FCP1 homology" evidence="3">
    <location>
        <begin position="46"/>
        <end position="209"/>
    </location>
</feature>
<dbReference type="PANTHER" id="PTHR12210">
    <property type="entry name" value="DULLARD PROTEIN PHOSPHATASE"/>
    <property type="match status" value="1"/>
</dbReference>
<dbReference type="InterPro" id="IPR004274">
    <property type="entry name" value="FCP1_dom"/>
</dbReference>
<reference evidence="6" key="2">
    <citation type="submission" date="2020-04" db="EMBL/GenBank/DDBJ databases">
        <authorList>
            <consortium name="NCBI Genome Project"/>
        </authorList>
    </citation>
    <scope>NUCLEOTIDE SEQUENCE</scope>
    <source>
        <strain evidence="6">CBS 304.34</strain>
    </source>
</reference>
<keyword evidence="1" id="KW-0811">Translocation</keyword>
<evidence type="ECO:0000259" key="3">
    <source>
        <dbReference type="PROSITE" id="PS50969"/>
    </source>
</evidence>
<dbReference type="RefSeq" id="XP_033577555.1">
    <property type="nucleotide sequence ID" value="XM_033715437.1"/>
</dbReference>
<dbReference type="Pfam" id="PF03031">
    <property type="entry name" value="NIF"/>
    <property type="match status" value="1"/>
</dbReference>
<dbReference type="InterPro" id="IPR036412">
    <property type="entry name" value="HAD-like_sf"/>
</dbReference>
<organism evidence="4">
    <name type="scientific">Mytilinidion resinicola</name>
    <dbReference type="NCBI Taxonomy" id="574789"/>
    <lineage>
        <taxon>Eukaryota</taxon>
        <taxon>Fungi</taxon>
        <taxon>Dikarya</taxon>
        <taxon>Ascomycota</taxon>
        <taxon>Pezizomycotina</taxon>
        <taxon>Dothideomycetes</taxon>
        <taxon>Pleosporomycetidae</taxon>
        <taxon>Mytilinidiales</taxon>
        <taxon>Mytilinidiaceae</taxon>
        <taxon>Mytilinidion</taxon>
    </lineage>
</organism>
<dbReference type="InterPro" id="IPR050365">
    <property type="entry name" value="TIM50"/>
</dbReference>
<comment type="function">
    <text evidence="1">Essential component of the TIM23 complex, a complex that mediates the translocation of transit peptide-containing proteins across the mitochondrial inner membrane.</text>
</comment>
<keyword evidence="5" id="KW-1185">Reference proteome</keyword>
<dbReference type="AlphaFoldDB" id="A0A6A6YPB3"/>
<dbReference type="OrthoDB" id="1711508at2759"/>
<dbReference type="Gene3D" id="3.40.50.1000">
    <property type="entry name" value="HAD superfamily/HAD-like"/>
    <property type="match status" value="1"/>
</dbReference>
<evidence type="ECO:0000256" key="1">
    <source>
        <dbReference type="RuleBase" id="RU365079"/>
    </source>
</evidence>
<keyword evidence="1" id="KW-0496">Mitochondrion</keyword>
<dbReference type="GO" id="GO:0005744">
    <property type="term" value="C:TIM23 mitochondrial import inner membrane translocase complex"/>
    <property type="evidence" value="ECO:0007669"/>
    <property type="project" value="UniProtKB-UniRule"/>
</dbReference>
<evidence type="ECO:0000313" key="6">
    <source>
        <dbReference type="RefSeq" id="XP_033577555.1"/>
    </source>
</evidence>
<sequence>MHKGRSRSPTKSPFNRDSKVYTGPAPEPTKKYLEQAALEPHRRFAPIWPQHLLILDLNGTLVHRPDRRNLGKIIPRPYLAPFLEFIFANFDVMVWSSAQPVNVDLMVKKVLGENYTPRLRATWNRNNFGLSKEEYTQNVQVYKQLTRIWNSEELGGCMYSQASTILLDDTVLKAAAEPYNLVEIPEFAATKAQMKSDVLREVAGYLDELRYQMDVSTFIKRHPFKADGTWQMKWSDDLADGGVKLED</sequence>
<comment type="similarity">
    <text evidence="1">Belongs to the TIM50 family.</text>
</comment>
<protein>
    <recommendedName>
        <fullName evidence="1">Mitochondrial import inner membrane translocase subunit TIM50</fullName>
    </recommendedName>
</protein>
<dbReference type="SUPFAM" id="SSF56784">
    <property type="entry name" value="HAD-like"/>
    <property type="match status" value="1"/>
</dbReference>
<evidence type="ECO:0000313" key="4">
    <source>
        <dbReference type="EMBL" id="KAF2810591.1"/>
    </source>
</evidence>
<dbReference type="GeneID" id="54456330"/>
<evidence type="ECO:0000256" key="2">
    <source>
        <dbReference type="SAM" id="MobiDB-lite"/>
    </source>
</evidence>
<name>A0A6A6YPB3_9PEZI</name>
<keyword evidence="1" id="KW-0809">Transit peptide</keyword>
<keyword evidence="1" id="KW-0653">Protein transport</keyword>
<dbReference type="EMBL" id="MU003699">
    <property type="protein sequence ID" value="KAF2810591.1"/>
    <property type="molecule type" value="Genomic_DNA"/>
</dbReference>
<feature type="region of interest" description="Disordered" evidence="2">
    <location>
        <begin position="1"/>
        <end position="27"/>
    </location>
</feature>
<keyword evidence="1" id="KW-0813">Transport</keyword>
<reference evidence="4 6" key="1">
    <citation type="journal article" date="2020" name="Stud. Mycol.">
        <title>101 Dothideomycetes genomes: a test case for predicting lifestyles and emergence of pathogens.</title>
        <authorList>
            <person name="Haridas S."/>
            <person name="Albert R."/>
            <person name="Binder M."/>
            <person name="Bloem J."/>
            <person name="Labutti K."/>
            <person name="Salamov A."/>
            <person name="Andreopoulos B."/>
            <person name="Baker S."/>
            <person name="Barry K."/>
            <person name="Bills G."/>
            <person name="Bluhm B."/>
            <person name="Cannon C."/>
            <person name="Castanera R."/>
            <person name="Culley D."/>
            <person name="Daum C."/>
            <person name="Ezra D."/>
            <person name="Gonzalez J."/>
            <person name="Henrissat B."/>
            <person name="Kuo A."/>
            <person name="Liang C."/>
            <person name="Lipzen A."/>
            <person name="Lutzoni F."/>
            <person name="Magnuson J."/>
            <person name="Mondo S."/>
            <person name="Nolan M."/>
            <person name="Ohm R."/>
            <person name="Pangilinan J."/>
            <person name="Park H.-J."/>
            <person name="Ramirez L."/>
            <person name="Alfaro M."/>
            <person name="Sun H."/>
            <person name="Tritt A."/>
            <person name="Yoshinaga Y."/>
            <person name="Zwiers L.-H."/>
            <person name="Turgeon B."/>
            <person name="Goodwin S."/>
            <person name="Spatafora J."/>
            <person name="Crous P."/>
            <person name="Grigoriev I."/>
        </authorList>
    </citation>
    <scope>NUCLEOTIDE SEQUENCE</scope>
    <source>
        <strain evidence="4 6">CBS 304.34</strain>
    </source>
</reference>
<dbReference type="Proteomes" id="UP000504636">
    <property type="component" value="Unplaced"/>
</dbReference>
<reference evidence="6" key="3">
    <citation type="submission" date="2025-04" db="UniProtKB">
        <authorList>
            <consortium name="RefSeq"/>
        </authorList>
    </citation>
    <scope>IDENTIFICATION</scope>
    <source>
        <strain evidence="6">CBS 304.34</strain>
    </source>
</reference>
<dbReference type="PROSITE" id="PS50969">
    <property type="entry name" value="FCP1"/>
    <property type="match status" value="1"/>
</dbReference>
<dbReference type="GO" id="GO:0015031">
    <property type="term" value="P:protein transport"/>
    <property type="evidence" value="ECO:0007669"/>
    <property type="project" value="UniProtKB-KW"/>
</dbReference>
<evidence type="ECO:0000313" key="5">
    <source>
        <dbReference type="Proteomes" id="UP000504636"/>
    </source>
</evidence>
<accession>A0A6A6YPB3</accession>
<comment type="subcellular location">
    <subcellularLocation>
        <location evidence="1">Mitochondrion inner membrane</location>
        <topology evidence="1">Single-pass membrane protein</topology>
    </subcellularLocation>
</comment>
<dbReference type="InterPro" id="IPR023214">
    <property type="entry name" value="HAD_sf"/>
</dbReference>
<proteinExistence type="inferred from homology"/>
<dbReference type="SMART" id="SM00577">
    <property type="entry name" value="CPDc"/>
    <property type="match status" value="1"/>
</dbReference>
<gene>
    <name evidence="4 6" type="ORF">BDZ99DRAFT_385552</name>
</gene>